<dbReference type="RefSeq" id="WP_069694788.1">
    <property type="nucleotide sequence ID" value="NZ_CP101190.1"/>
</dbReference>
<reference evidence="6" key="1">
    <citation type="submission" date="2022-07" db="EMBL/GenBank/DDBJ databases">
        <authorList>
            <person name="Wu T."/>
        </authorList>
    </citation>
    <scope>NUCLEOTIDE SEQUENCE</scope>
    <source>
        <strain evidence="6">SD-1</strain>
        <plasmid evidence="6">unnamed5</plasmid>
    </source>
</reference>
<dbReference type="InterPro" id="IPR003018">
    <property type="entry name" value="GAF"/>
</dbReference>
<protein>
    <submittedName>
        <fullName evidence="6">GAF and ANTAR domain-containing protein</fullName>
    </submittedName>
</protein>
<evidence type="ECO:0000259" key="5">
    <source>
        <dbReference type="PROSITE" id="PS50921"/>
    </source>
</evidence>
<dbReference type="Pfam" id="PF03861">
    <property type="entry name" value="ANTAR"/>
    <property type="match status" value="1"/>
</dbReference>
<keyword evidence="4" id="KW-0804">Transcription</keyword>
<feature type="domain" description="ANTAR" evidence="5">
    <location>
        <begin position="169"/>
        <end position="230"/>
    </location>
</feature>
<dbReference type="EMBL" id="CP101190">
    <property type="protein sequence ID" value="UYW00204.1"/>
    <property type="molecule type" value="Genomic_DNA"/>
</dbReference>
<dbReference type="Pfam" id="PF13185">
    <property type="entry name" value="GAF_2"/>
    <property type="match status" value="1"/>
</dbReference>
<dbReference type="SMART" id="SM01012">
    <property type="entry name" value="ANTAR"/>
    <property type="match status" value="1"/>
</dbReference>
<evidence type="ECO:0000256" key="4">
    <source>
        <dbReference type="ARBA" id="ARBA00023163"/>
    </source>
</evidence>
<dbReference type="Gene3D" id="1.10.10.10">
    <property type="entry name" value="Winged helix-like DNA-binding domain superfamily/Winged helix DNA-binding domain"/>
    <property type="match status" value="1"/>
</dbReference>
<keyword evidence="3" id="KW-0805">Transcription regulation</keyword>
<dbReference type="InterPro" id="IPR005561">
    <property type="entry name" value="ANTAR"/>
</dbReference>
<keyword evidence="7" id="KW-1185">Reference proteome</keyword>
<proteinExistence type="predicted"/>
<dbReference type="PROSITE" id="PS50921">
    <property type="entry name" value="ANTAR"/>
    <property type="match status" value="1"/>
</dbReference>
<evidence type="ECO:0000313" key="7">
    <source>
        <dbReference type="Proteomes" id="UP001163293"/>
    </source>
</evidence>
<dbReference type="Proteomes" id="UP001163293">
    <property type="component" value="Plasmid unnamed5"/>
</dbReference>
<evidence type="ECO:0000256" key="2">
    <source>
        <dbReference type="ARBA" id="ARBA00022777"/>
    </source>
</evidence>
<dbReference type="InterPro" id="IPR011006">
    <property type="entry name" value="CheY-like_superfamily"/>
</dbReference>
<geneLocation type="plasmid" evidence="6 7">
    <name>unnamed5</name>
</geneLocation>
<evidence type="ECO:0000313" key="6">
    <source>
        <dbReference type="EMBL" id="UYW00204.1"/>
    </source>
</evidence>
<organism evidence="6 7">
    <name type="scientific">Paenarthrobacter ureafaciens</name>
    <dbReference type="NCBI Taxonomy" id="37931"/>
    <lineage>
        <taxon>Bacteria</taxon>
        <taxon>Bacillati</taxon>
        <taxon>Actinomycetota</taxon>
        <taxon>Actinomycetes</taxon>
        <taxon>Micrococcales</taxon>
        <taxon>Micrococcaceae</taxon>
        <taxon>Paenarthrobacter</taxon>
    </lineage>
</organism>
<dbReference type="Gene3D" id="3.30.450.40">
    <property type="match status" value="1"/>
</dbReference>
<gene>
    <name evidence="6" type="ORF">NL394_23710</name>
</gene>
<keyword evidence="6" id="KW-0614">Plasmid</keyword>
<dbReference type="GO" id="GO:0016301">
    <property type="term" value="F:kinase activity"/>
    <property type="evidence" value="ECO:0007669"/>
    <property type="project" value="UniProtKB-KW"/>
</dbReference>
<dbReference type="SUPFAM" id="SSF55781">
    <property type="entry name" value="GAF domain-like"/>
    <property type="match status" value="1"/>
</dbReference>
<dbReference type="SUPFAM" id="SSF52172">
    <property type="entry name" value="CheY-like"/>
    <property type="match status" value="1"/>
</dbReference>
<accession>A0AAX3EQ96</accession>
<evidence type="ECO:0000256" key="1">
    <source>
        <dbReference type="ARBA" id="ARBA00022679"/>
    </source>
</evidence>
<keyword evidence="1" id="KW-0808">Transferase</keyword>
<dbReference type="AlphaFoldDB" id="A0AAX3EQ96"/>
<sequence length="245" mass="26195">MNHAEYAEHSHSVHELVTETSNIKSVLEGITGFSATAVSVAVGVNIDCALRLRRLKRRATVAGSSDKAVLLDRIEQSLRQGPCLDALDLGRPVLLSDVATDVSWPAYSHVLAEQGCRSALGVPMDLGKTSEAVLNFFAPAPDVFTENVIKETASFSAVAGGTLRLAIRIETAEQMNADLKAAMDSRTVIDLACGVVMGQNRCTQDHAFNLLRKASSHRNEKLHTVAIDVISNVSGSAEASAHFDD</sequence>
<dbReference type="InterPro" id="IPR029016">
    <property type="entry name" value="GAF-like_dom_sf"/>
</dbReference>
<dbReference type="GO" id="GO:0003723">
    <property type="term" value="F:RNA binding"/>
    <property type="evidence" value="ECO:0007669"/>
    <property type="project" value="InterPro"/>
</dbReference>
<name>A0AAX3EQ96_PAEUR</name>
<dbReference type="InterPro" id="IPR036388">
    <property type="entry name" value="WH-like_DNA-bd_sf"/>
</dbReference>
<evidence type="ECO:0000256" key="3">
    <source>
        <dbReference type="ARBA" id="ARBA00023015"/>
    </source>
</evidence>
<dbReference type="PIRSF" id="PIRSF036625">
    <property type="entry name" value="GAF_ANTAR"/>
    <property type="match status" value="1"/>
</dbReference>
<dbReference type="InterPro" id="IPR012074">
    <property type="entry name" value="GAF_ANTAR"/>
</dbReference>
<keyword evidence="2" id="KW-0418">Kinase</keyword>